<keyword evidence="1" id="KW-0238">DNA-binding</keyword>
<evidence type="ECO:0008006" key="3">
    <source>
        <dbReference type="Google" id="ProtNLM"/>
    </source>
</evidence>
<dbReference type="EMBL" id="BARU01038025">
    <property type="protein sequence ID" value="GAH80072.1"/>
    <property type="molecule type" value="Genomic_DNA"/>
</dbReference>
<protein>
    <recommendedName>
        <fullName evidence="3">Single-stranded DNA-binding protein</fullName>
    </recommendedName>
</protein>
<dbReference type="GO" id="GO:0003697">
    <property type="term" value="F:single-stranded DNA binding"/>
    <property type="evidence" value="ECO:0007669"/>
    <property type="project" value="InterPro"/>
</dbReference>
<dbReference type="SUPFAM" id="SSF50249">
    <property type="entry name" value="Nucleic acid-binding proteins"/>
    <property type="match status" value="1"/>
</dbReference>
<organism evidence="2">
    <name type="scientific">marine sediment metagenome</name>
    <dbReference type="NCBI Taxonomy" id="412755"/>
    <lineage>
        <taxon>unclassified sequences</taxon>
        <taxon>metagenomes</taxon>
        <taxon>ecological metagenomes</taxon>
    </lineage>
</organism>
<dbReference type="InterPro" id="IPR012340">
    <property type="entry name" value="NA-bd_OB-fold"/>
</dbReference>
<gene>
    <name evidence="2" type="ORF">S03H2_59156</name>
</gene>
<comment type="caution">
    <text evidence="2">The sequence shown here is derived from an EMBL/GenBank/DDBJ whole genome shotgun (WGS) entry which is preliminary data.</text>
</comment>
<evidence type="ECO:0000256" key="1">
    <source>
        <dbReference type="ARBA" id="ARBA00023125"/>
    </source>
</evidence>
<dbReference type="InterPro" id="IPR011344">
    <property type="entry name" value="ssDNA-bd"/>
</dbReference>
<dbReference type="InterPro" id="IPR000424">
    <property type="entry name" value="Primosome_PriB/ssb"/>
</dbReference>
<accession>X1IEF2</accession>
<dbReference type="Gene3D" id="2.40.50.140">
    <property type="entry name" value="Nucleic acid-binding proteins"/>
    <property type="match status" value="1"/>
</dbReference>
<sequence length="76" mass="8394">MHNYASATVEGFVTHPPEIKTTKTGKSVCSFSIAVNHYSNPDSAPKVSFIDIETWEKMAEHCSKNITKGKRIIIIG</sequence>
<dbReference type="CDD" id="cd04496">
    <property type="entry name" value="SSB_OBF"/>
    <property type="match status" value="1"/>
</dbReference>
<proteinExistence type="predicted"/>
<dbReference type="PIRSF" id="PIRSF002070">
    <property type="entry name" value="SSB"/>
    <property type="match status" value="1"/>
</dbReference>
<evidence type="ECO:0000313" key="2">
    <source>
        <dbReference type="EMBL" id="GAH80072.1"/>
    </source>
</evidence>
<name>X1IEF2_9ZZZZ</name>
<dbReference type="PROSITE" id="PS50935">
    <property type="entry name" value="SSB"/>
    <property type="match status" value="1"/>
</dbReference>
<dbReference type="Pfam" id="PF00436">
    <property type="entry name" value="SSB"/>
    <property type="match status" value="1"/>
</dbReference>
<dbReference type="AlphaFoldDB" id="X1IEF2"/>
<feature type="non-terminal residue" evidence="2">
    <location>
        <position position="76"/>
    </location>
</feature>
<dbReference type="GO" id="GO:0006260">
    <property type="term" value="P:DNA replication"/>
    <property type="evidence" value="ECO:0007669"/>
    <property type="project" value="InterPro"/>
</dbReference>
<reference evidence="2" key="1">
    <citation type="journal article" date="2014" name="Front. Microbiol.">
        <title>High frequency of phylogenetically diverse reductive dehalogenase-homologous genes in deep subseafloor sedimentary metagenomes.</title>
        <authorList>
            <person name="Kawai M."/>
            <person name="Futagami T."/>
            <person name="Toyoda A."/>
            <person name="Takaki Y."/>
            <person name="Nishi S."/>
            <person name="Hori S."/>
            <person name="Arai W."/>
            <person name="Tsubouchi T."/>
            <person name="Morono Y."/>
            <person name="Uchiyama I."/>
            <person name="Ito T."/>
            <person name="Fujiyama A."/>
            <person name="Inagaki F."/>
            <person name="Takami H."/>
        </authorList>
    </citation>
    <scope>NUCLEOTIDE SEQUENCE</scope>
    <source>
        <strain evidence="2">Expedition CK06-06</strain>
    </source>
</reference>